<gene>
    <name evidence="2" type="ORF">NIES30_17460</name>
</gene>
<reference evidence="2 3" key="1">
    <citation type="submission" date="2016-11" db="EMBL/GenBank/DDBJ databases">
        <title>Draft Genome Sequences of Nine Cyanobacterial Strains from Diverse Habitats.</title>
        <authorList>
            <person name="Zhu T."/>
            <person name="Hou S."/>
            <person name="Lu X."/>
            <person name="Hess W.R."/>
        </authorList>
    </citation>
    <scope>NUCLEOTIDE SEQUENCE [LARGE SCALE GENOMIC DNA]</scope>
    <source>
        <strain evidence="2 3">NIES-30</strain>
    </source>
</reference>
<name>A0A1U7J228_9CYAN</name>
<dbReference type="Proteomes" id="UP000185557">
    <property type="component" value="Unassembled WGS sequence"/>
</dbReference>
<proteinExistence type="predicted"/>
<keyword evidence="1" id="KW-0472">Membrane</keyword>
<keyword evidence="3" id="KW-1185">Reference proteome</keyword>
<comment type="caution">
    <text evidence="2">The sequence shown here is derived from an EMBL/GenBank/DDBJ whole genome shotgun (WGS) entry which is preliminary data.</text>
</comment>
<protein>
    <submittedName>
        <fullName evidence="2">Uncharacterized protein</fullName>
    </submittedName>
</protein>
<dbReference type="RefSeq" id="WP_073609721.1">
    <property type="nucleotide sequence ID" value="NZ_MRCG01000014.1"/>
</dbReference>
<accession>A0A1U7J228</accession>
<feature type="transmembrane region" description="Helical" evidence="1">
    <location>
        <begin position="15"/>
        <end position="36"/>
    </location>
</feature>
<dbReference type="AlphaFoldDB" id="A0A1U7J228"/>
<evidence type="ECO:0000313" key="2">
    <source>
        <dbReference type="EMBL" id="OKH46089.1"/>
    </source>
</evidence>
<organism evidence="2 3">
    <name type="scientific">Phormidium tenue NIES-30</name>
    <dbReference type="NCBI Taxonomy" id="549789"/>
    <lineage>
        <taxon>Bacteria</taxon>
        <taxon>Bacillati</taxon>
        <taxon>Cyanobacteriota</taxon>
        <taxon>Cyanophyceae</taxon>
        <taxon>Oscillatoriophycideae</taxon>
        <taxon>Oscillatoriales</taxon>
        <taxon>Oscillatoriaceae</taxon>
        <taxon>Phormidium</taxon>
    </lineage>
</organism>
<sequence length="72" mass="7678">MKDARPITPTTVRPLRVLGAIAAGAALIVVGTFLVVEGGHRYQLWRAGDVWCATMEPDGTITQSFGAENCGY</sequence>
<dbReference type="EMBL" id="MRCG01000014">
    <property type="protein sequence ID" value="OKH46089.1"/>
    <property type="molecule type" value="Genomic_DNA"/>
</dbReference>
<keyword evidence="1" id="KW-0812">Transmembrane</keyword>
<keyword evidence="1" id="KW-1133">Transmembrane helix</keyword>
<evidence type="ECO:0000313" key="3">
    <source>
        <dbReference type="Proteomes" id="UP000185557"/>
    </source>
</evidence>
<evidence type="ECO:0000256" key="1">
    <source>
        <dbReference type="SAM" id="Phobius"/>
    </source>
</evidence>